<keyword evidence="2" id="KW-1185">Reference proteome</keyword>
<dbReference type="EMBL" id="BSUZ01000001">
    <property type="protein sequence ID" value="GMA86758.1"/>
    <property type="molecule type" value="Genomic_DNA"/>
</dbReference>
<name>A0ABQ6JF11_9ACTN</name>
<reference evidence="2" key="1">
    <citation type="journal article" date="2019" name="Int. J. Syst. Evol. Microbiol.">
        <title>The Global Catalogue of Microorganisms (GCM) 10K type strain sequencing project: providing services to taxonomists for standard genome sequencing and annotation.</title>
        <authorList>
            <consortium name="The Broad Institute Genomics Platform"/>
            <consortium name="The Broad Institute Genome Sequencing Center for Infectious Disease"/>
            <person name="Wu L."/>
            <person name="Ma J."/>
        </authorList>
    </citation>
    <scope>NUCLEOTIDE SEQUENCE [LARGE SCALE GENOMIC DNA]</scope>
    <source>
        <strain evidence="2">NBRC 108730</strain>
    </source>
</reference>
<comment type="caution">
    <text evidence="1">The sequence shown here is derived from an EMBL/GenBank/DDBJ whole genome shotgun (WGS) entry which is preliminary data.</text>
</comment>
<protein>
    <submittedName>
        <fullName evidence="1">Uncharacterized protein</fullName>
    </submittedName>
</protein>
<organism evidence="1 2">
    <name type="scientific">Angustibacter aerolatus</name>
    <dbReference type="NCBI Taxonomy" id="1162965"/>
    <lineage>
        <taxon>Bacteria</taxon>
        <taxon>Bacillati</taxon>
        <taxon>Actinomycetota</taxon>
        <taxon>Actinomycetes</taxon>
        <taxon>Kineosporiales</taxon>
        <taxon>Kineosporiaceae</taxon>
    </lineage>
</organism>
<sequence length="97" mass="10619">MPSTLPSSTTIRLDVARVLGLEHVLDGSADRGGLVVGRHDDGEADVDGFADSMHWLVLQLFTVKYAWHRCHPECEALLSDDASRRLARRGGDTHGPK</sequence>
<evidence type="ECO:0000313" key="1">
    <source>
        <dbReference type="EMBL" id="GMA86758.1"/>
    </source>
</evidence>
<dbReference type="Proteomes" id="UP001157017">
    <property type="component" value="Unassembled WGS sequence"/>
</dbReference>
<proteinExistence type="predicted"/>
<gene>
    <name evidence="1" type="ORF">GCM10025868_20080</name>
</gene>
<accession>A0ABQ6JF11</accession>
<evidence type="ECO:0000313" key="2">
    <source>
        <dbReference type="Proteomes" id="UP001157017"/>
    </source>
</evidence>